<dbReference type="PROSITE" id="PS50927">
    <property type="entry name" value="BULB_LECTIN"/>
    <property type="match status" value="1"/>
</dbReference>
<organism evidence="3 4">
    <name type="scientific">Cellulomonas marina</name>
    <dbReference type="NCBI Taxonomy" id="988821"/>
    <lineage>
        <taxon>Bacteria</taxon>
        <taxon>Bacillati</taxon>
        <taxon>Actinomycetota</taxon>
        <taxon>Actinomycetes</taxon>
        <taxon>Micrococcales</taxon>
        <taxon>Cellulomonadaceae</taxon>
        <taxon>Cellulomonas</taxon>
    </lineage>
</organism>
<protein>
    <submittedName>
        <fullName evidence="3">D-mannose binding lectin</fullName>
    </submittedName>
</protein>
<dbReference type="SUPFAM" id="SSF51110">
    <property type="entry name" value="alpha-D-mannose-specific plant lectins"/>
    <property type="match status" value="2"/>
</dbReference>
<reference evidence="3 4" key="1">
    <citation type="submission" date="2016-10" db="EMBL/GenBank/DDBJ databases">
        <authorList>
            <person name="de Groot N.N."/>
        </authorList>
    </citation>
    <scope>NUCLEOTIDE SEQUENCE [LARGE SCALE GENOMIC DNA]</scope>
    <source>
        <strain evidence="3 4">CGMCC 4.6945</strain>
    </source>
</reference>
<dbReference type="PROSITE" id="PS51257">
    <property type="entry name" value="PROKAR_LIPOPROTEIN"/>
    <property type="match status" value="1"/>
</dbReference>
<dbReference type="InterPro" id="IPR036426">
    <property type="entry name" value="Bulb-type_lectin_dom_sf"/>
</dbReference>
<keyword evidence="3" id="KW-0430">Lectin</keyword>
<evidence type="ECO:0000313" key="3">
    <source>
        <dbReference type="EMBL" id="SFB42734.1"/>
    </source>
</evidence>
<feature type="chain" id="PRO_5011681023" evidence="1">
    <location>
        <begin position="33"/>
        <end position="306"/>
    </location>
</feature>
<dbReference type="EMBL" id="FOKA01000030">
    <property type="protein sequence ID" value="SFB42734.1"/>
    <property type="molecule type" value="Genomic_DNA"/>
</dbReference>
<dbReference type="OrthoDB" id="516973at2"/>
<gene>
    <name evidence="3" type="ORF">SAMN05421867_1304</name>
</gene>
<keyword evidence="4" id="KW-1185">Reference proteome</keyword>
<evidence type="ECO:0000256" key="1">
    <source>
        <dbReference type="SAM" id="SignalP"/>
    </source>
</evidence>
<dbReference type="Proteomes" id="UP000199012">
    <property type="component" value="Unassembled WGS sequence"/>
</dbReference>
<evidence type="ECO:0000313" key="4">
    <source>
        <dbReference type="Proteomes" id="UP000199012"/>
    </source>
</evidence>
<sequence length="306" mass="31502">MPLHARLRFLTAAATSAGAVAACLLGAVPASAVPGGLGGLASGDIGGLLVAGDSLEEIVDSQRWFTTSAHLEMQGDGNLVLYARLYNEVDVPLWQSGTAGHAGAYAAVQTDGNVVVYAADGITALWQSGTAGRPGAVLLVQGDANVVVLDDTGAAGWQSGTALLRDHLEGEDVLLPGQDLQSQAESAVGTLAPVPGPARLVMQTDGNLVAYDEGRAYWQSGTAGHPGAYLAQQADENLVVYAPDGRTALWQAGLALPVNQDPWDITILWGWGTLSAYGDDTDGDDVTQRVVVRGPRPGPDVLSIGE</sequence>
<dbReference type="PROSITE" id="PS51318">
    <property type="entry name" value="TAT"/>
    <property type="match status" value="1"/>
</dbReference>
<dbReference type="SMART" id="SM00108">
    <property type="entry name" value="B_lectin"/>
    <property type="match status" value="2"/>
</dbReference>
<accession>A0A1I1AXC7</accession>
<evidence type="ECO:0000259" key="2">
    <source>
        <dbReference type="PROSITE" id="PS50927"/>
    </source>
</evidence>
<feature type="signal peptide" evidence="1">
    <location>
        <begin position="1"/>
        <end position="32"/>
    </location>
</feature>
<dbReference type="GO" id="GO:0030246">
    <property type="term" value="F:carbohydrate binding"/>
    <property type="evidence" value="ECO:0007669"/>
    <property type="project" value="UniProtKB-KW"/>
</dbReference>
<dbReference type="InterPro" id="IPR006311">
    <property type="entry name" value="TAT_signal"/>
</dbReference>
<name>A0A1I1AXC7_9CELL</name>
<dbReference type="AlphaFoldDB" id="A0A1I1AXC7"/>
<dbReference type="InterPro" id="IPR001480">
    <property type="entry name" value="Bulb-type_lectin_dom"/>
</dbReference>
<dbReference type="STRING" id="988821.SAMN05421867_1304"/>
<keyword evidence="1" id="KW-0732">Signal</keyword>
<feature type="domain" description="Bulb-type lectin" evidence="2">
    <location>
        <begin position="40"/>
        <end position="161"/>
    </location>
</feature>
<proteinExistence type="predicted"/>
<dbReference type="Gene3D" id="2.90.10.10">
    <property type="entry name" value="Bulb-type lectin domain"/>
    <property type="match status" value="3"/>
</dbReference>